<dbReference type="EMBL" id="FO904940">
    <property type="protein sequence ID" value="CDP30155.1"/>
    <property type="molecule type" value="Genomic_DNA"/>
</dbReference>
<accession>B2ALB6</accession>
<dbReference type="Gene3D" id="2.60.20.10">
    <property type="entry name" value="Crystallins"/>
    <property type="match status" value="1"/>
</dbReference>
<dbReference type="VEuPathDB" id="FungiDB:PODANS_5_10180"/>
<sequence>MVSFKSLATLLAFGVLSATAAPAGDALNGSHLEARQSPRQVFACKDWYWQGQCITWDMTYAECRNLPAEWNDVISSIKSVHRTGVYCEWWEHANCSGERYDNQEDANLHDGDGFFADRISSIRCY</sequence>
<dbReference type="SUPFAM" id="SSF49695">
    <property type="entry name" value="gamma-Crystallin-like"/>
    <property type="match status" value="1"/>
</dbReference>
<name>B2ALB6_PODAN</name>
<dbReference type="eggNOG" id="ENOG502SEZR">
    <property type="taxonomic scope" value="Eukaryota"/>
</dbReference>
<evidence type="ECO:0000313" key="2">
    <source>
        <dbReference type="EMBL" id="CAP64754.1"/>
    </source>
</evidence>
<proteinExistence type="predicted"/>
<reference evidence="4" key="3">
    <citation type="journal article" date="2014" name="Genetics">
        <title>Maintaining two mating types: Structure of the mating type locus and its role in heterokaryosis in Podospora anserina.</title>
        <authorList>
            <person name="Grognet P."/>
            <person name="Bidard F."/>
            <person name="Kuchly C."/>
            <person name="Tong L.C.H."/>
            <person name="Coppin E."/>
            <person name="Benkhali J.A."/>
            <person name="Couloux A."/>
            <person name="Wincker P."/>
            <person name="Debuchy R."/>
            <person name="Silar P."/>
        </authorList>
    </citation>
    <scope>GENOME REANNOTATION</scope>
    <source>
        <strain evidence="4">S / ATCC MYA-4624 / DSM 980 / FGSC 10383</strain>
    </source>
</reference>
<dbReference type="EMBL" id="CU633865">
    <property type="protein sequence ID" value="CAP64754.1"/>
    <property type="molecule type" value="Genomic_DNA"/>
</dbReference>
<keyword evidence="4" id="KW-1185">Reference proteome</keyword>
<feature type="chain" id="PRO_5007638923" evidence="1">
    <location>
        <begin position="21"/>
        <end position="125"/>
    </location>
</feature>
<dbReference type="InterPro" id="IPR011024">
    <property type="entry name" value="G_crystallin-like"/>
</dbReference>
<gene>
    <name evidence="2" type="ORF">PODANS_5_10180</name>
</gene>
<reference evidence="3" key="4">
    <citation type="submission" date="2015-04" db="EMBL/GenBank/DDBJ databases">
        <title>Maintaining two mating types: Structure of the mating type locus and its role in heterokaryosis in Podospora anserina.</title>
        <authorList>
            <person name="Grognet P."/>
            <person name="Bidard F."/>
            <person name="Kuchly C."/>
            <person name="Chan Ho Tong L."/>
            <person name="Coppin E."/>
            <person name="Ait Benkhali J."/>
            <person name="Couloux A."/>
            <person name="Wincker P."/>
            <person name="Debuchy R."/>
            <person name="Silar P."/>
        </authorList>
    </citation>
    <scope>NUCLEOTIDE SEQUENCE</scope>
</reference>
<evidence type="ECO:0000313" key="4">
    <source>
        <dbReference type="Proteomes" id="UP000001197"/>
    </source>
</evidence>
<dbReference type="RefSeq" id="XP_001904847.1">
    <property type="nucleotide sequence ID" value="XM_001904812.1"/>
</dbReference>
<reference evidence="2 4" key="1">
    <citation type="journal article" date="2008" name="Genome Biol.">
        <title>The genome sequence of the model ascomycete fungus Podospora anserina.</title>
        <authorList>
            <person name="Espagne E."/>
            <person name="Lespinet O."/>
            <person name="Malagnac F."/>
            <person name="Da Silva C."/>
            <person name="Jaillon O."/>
            <person name="Porcel B.M."/>
            <person name="Couloux A."/>
            <person name="Aury J.-M."/>
            <person name="Segurens B."/>
            <person name="Poulain J."/>
            <person name="Anthouard V."/>
            <person name="Grossetete S."/>
            <person name="Khalili H."/>
            <person name="Coppin E."/>
            <person name="Dequard-Chablat M."/>
            <person name="Picard M."/>
            <person name="Contamine V."/>
            <person name="Arnaise S."/>
            <person name="Bourdais A."/>
            <person name="Berteaux-Lecellier V."/>
            <person name="Gautheret D."/>
            <person name="de Vries R.P."/>
            <person name="Battaglia E."/>
            <person name="Coutinho P.M."/>
            <person name="Danchin E.G.J."/>
            <person name="Henrissat B."/>
            <person name="El Khoury R."/>
            <person name="Sainsard-Chanet A."/>
            <person name="Boivin A."/>
            <person name="Pinan-Lucarre B."/>
            <person name="Sellem C.H."/>
            <person name="Debuchy R."/>
            <person name="Wincker P."/>
            <person name="Weissenbach J."/>
            <person name="Silar P."/>
        </authorList>
    </citation>
    <scope>NUCLEOTIDE SEQUENCE [LARGE SCALE GENOMIC DNA]</scope>
    <source>
        <strain evidence="4">S / ATCC MYA-4624 / DSM 980 / FGSC 10383</strain>
        <strain evidence="2">S mat+</strain>
    </source>
</reference>
<dbReference type="GeneID" id="6188867"/>
<organism evidence="2">
    <name type="scientific">Podospora anserina (strain S / ATCC MYA-4624 / DSM 980 / FGSC 10383)</name>
    <name type="common">Pleurage anserina</name>
    <dbReference type="NCBI Taxonomy" id="515849"/>
    <lineage>
        <taxon>Eukaryota</taxon>
        <taxon>Fungi</taxon>
        <taxon>Dikarya</taxon>
        <taxon>Ascomycota</taxon>
        <taxon>Pezizomycotina</taxon>
        <taxon>Sordariomycetes</taxon>
        <taxon>Sordariomycetidae</taxon>
        <taxon>Sordariales</taxon>
        <taxon>Podosporaceae</taxon>
        <taxon>Podospora</taxon>
        <taxon>Podospora anserina</taxon>
    </lineage>
</organism>
<keyword evidence="1" id="KW-0732">Signal</keyword>
<dbReference type="OrthoDB" id="2910287at2759"/>
<protein>
    <submittedName>
        <fullName evidence="2">Podospora anserina S mat+ genomic DNA chromosome 5, supercontig 9</fullName>
    </submittedName>
</protein>
<feature type="signal peptide" evidence="1">
    <location>
        <begin position="1"/>
        <end position="20"/>
    </location>
</feature>
<evidence type="ECO:0000256" key="1">
    <source>
        <dbReference type="SAM" id="SignalP"/>
    </source>
</evidence>
<reference evidence="2" key="2">
    <citation type="submission" date="2008-07" db="EMBL/GenBank/DDBJ databases">
        <authorList>
            <person name="Genoscope - CEA"/>
        </authorList>
    </citation>
    <scope>NUCLEOTIDE SEQUENCE</scope>
    <source>
        <strain evidence="2">S mat+</strain>
    </source>
</reference>
<dbReference type="Proteomes" id="UP000001197">
    <property type="component" value="Chromosome 5"/>
</dbReference>
<dbReference type="HOGENOM" id="CLU_162136_0_0_1"/>
<dbReference type="AlphaFoldDB" id="B2ALB6"/>
<dbReference type="KEGG" id="pan:PODANSg1869"/>
<evidence type="ECO:0000313" key="3">
    <source>
        <dbReference type="EMBL" id="CDP30155.1"/>
    </source>
</evidence>